<dbReference type="Gene3D" id="1.10.260.40">
    <property type="entry name" value="lambda repressor-like DNA-binding domains"/>
    <property type="match status" value="1"/>
</dbReference>
<dbReference type="PROSITE" id="PS50943">
    <property type="entry name" value="HTH_CROC1"/>
    <property type="match status" value="1"/>
</dbReference>
<dbReference type="InterPro" id="IPR001387">
    <property type="entry name" value="Cro/C1-type_HTH"/>
</dbReference>
<evidence type="ECO:0000259" key="1">
    <source>
        <dbReference type="PROSITE" id="PS50943"/>
    </source>
</evidence>
<dbReference type="Proteomes" id="UP001595859">
    <property type="component" value="Unassembled WGS sequence"/>
</dbReference>
<gene>
    <name evidence="2" type="ORF">ACFPCV_11355</name>
</gene>
<dbReference type="RefSeq" id="WP_378056052.1">
    <property type="nucleotide sequence ID" value="NZ_JBHSIS010000006.1"/>
</dbReference>
<dbReference type="SMART" id="SM00530">
    <property type="entry name" value="HTH_XRE"/>
    <property type="match status" value="1"/>
</dbReference>
<dbReference type="CDD" id="cd00093">
    <property type="entry name" value="HTH_XRE"/>
    <property type="match status" value="1"/>
</dbReference>
<proteinExistence type="predicted"/>
<sequence length="172" mass="19178">MTEATEALAESLETAVTRAVGEELRRVREARGWSRAYFVKRLPSGIGDRTLLAYEHGVRQLTLSRLTELAEALEVDPATVVARGLQRARRRLDHLTLHVDLPALLNHDGAGRGKFRPMIQWARNALIDNPHGVAEIDTRVVRNLALFTGCSHHELAEYLAQFTPPPGDVETE</sequence>
<reference evidence="3" key="1">
    <citation type="journal article" date="2019" name="Int. J. Syst. Evol. Microbiol.">
        <title>The Global Catalogue of Microorganisms (GCM) 10K type strain sequencing project: providing services to taxonomists for standard genome sequencing and annotation.</title>
        <authorList>
            <consortium name="The Broad Institute Genomics Platform"/>
            <consortium name="The Broad Institute Genome Sequencing Center for Infectious Disease"/>
            <person name="Wu L."/>
            <person name="Ma J."/>
        </authorList>
    </citation>
    <scope>NUCLEOTIDE SEQUENCE [LARGE SCALE GENOMIC DNA]</scope>
    <source>
        <strain evidence="3">ZS-22-S1</strain>
    </source>
</reference>
<dbReference type="SUPFAM" id="SSF47413">
    <property type="entry name" value="lambda repressor-like DNA-binding domains"/>
    <property type="match status" value="1"/>
</dbReference>
<accession>A0ABV9RZH6</accession>
<protein>
    <submittedName>
        <fullName evidence="2">Helix-turn-helix domain-containing protein</fullName>
    </submittedName>
</protein>
<organism evidence="2 3">
    <name type="scientific">Actinophytocola glycyrrhizae</name>
    <dbReference type="NCBI Taxonomy" id="2044873"/>
    <lineage>
        <taxon>Bacteria</taxon>
        <taxon>Bacillati</taxon>
        <taxon>Actinomycetota</taxon>
        <taxon>Actinomycetes</taxon>
        <taxon>Pseudonocardiales</taxon>
        <taxon>Pseudonocardiaceae</taxon>
    </lineage>
</organism>
<evidence type="ECO:0000313" key="2">
    <source>
        <dbReference type="EMBL" id="MFC4854098.1"/>
    </source>
</evidence>
<evidence type="ECO:0000313" key="3">
    <source>
        <dbReference type="Proteomes" id="UP001595859"/>
    </source>
</evidence>
<name>A0ABV9RZH6_9PSEU</name>
<dbReference type="Pfam" id="PF01381">
    <property type="entry name" value="HTH_3"/>
    <property type="match status" value="1"/>
</dbReference>
<dbReference type="EMBL" id="JBHSIS010000006">
    <property type="protein sequence ID" value="MFC4854098.1"/>
    <property type="molecule type" value="Genomic_DNA"/>
</dbReference>
<keyword evidence="3" id="KW-1185">Reference proteome</keyword>
<dbReference type="InterPro" id="IPR010982">
    <property type="entry name" value="Lambda_DNA-bd_dom_sf"/>
</dbReference>
<comment type="caution">
    <text evidence="2">The sequence shown here is derived from an EMBL/GenBank/DDBJ whole genome shotgun (WGS) entry which is preliminary data.</text>
</comment>
<feature type="domain" description="HTH cro/C1-type" evidence="1">
    <location>
        <begin position="24"/>
        <end position="80"/>
    </location>
</feature>